<feature type="domain" description="Surface lipoprotein assembly modifier C-terminal" evidence="1">
    <location>
        <begin position="268"/>
        <end position="370"/>
    </location>
</feature>
<dbReference type="KEGG" id="sual:KDD17_07460"/>
<gene>
    <name evidence="2" type="ORF">KDD17_07460</name>
</gene>
<protein>
    <submittedName>
        <fullName evidence="2">DUF560 domain-containing protein</fullName>
    </submittedName>
</protein>
<dbReference type="Proteomes" id="UP000683291">
    <property type="component" value="Chromosome 1"/>
</dbReference>
<dbReference type="InterPro" id="IPR007655">
    <property type="entry name" value="Slam_C"/>
</dbReference>
<dbReference type="InterPro" id="IPR011990">
    <property type="entry name" value="TPR-like_helical_dom_sf"/>
</dbReference>
<dbReference type="Pfam" id="PF04575">
    <property type="entry name" value="SlipAM"/>
    <property type="match status" value="1"/>
</dbReference>
<dbReference type="Pfam" id="PF14559">
    <property type="entry name" value="TPR_19"/>
    <property type="match status" value="1"/>
</dbReference>
<dbReference type="RefSeq" id="WP_212705964.1">
    <property type="nucleotide sequence ID" value="NZ_CP073581.1"/>
</dbReference>
<evidence type="ECO:0000313" key="2">
    <source>
        <dbReference type="EMBL" id="QUJ77771.1"/>
    </source>
</evidence>
<dbReference type="Gene3D" id="1.25.40.10">
    <property type="entry name" value="Tetratricopeptide repeat domain"/>
    <property type="match status" value="1"/>
</dbReference>
<dbReference type="SUPFAM" id="SSF48452">
    <property type="entry name" value="TPR-like"/>
    <property type="match status" value="1"/>
</dbReference>
<dbReference type="AlphaFoldDB" id="A0A975JGH7"/>
<evidence type="ECO:0000313" key="3">
    <source>
        <dbReference type="Proteomes" id="UP000683291"/>
    </source>
</evidence>
<name>A0A975JGH7_9RHOB</name>
<keyword evidence="3" id="KW-1185">Reference proteome</keyword>
<reference evidence="2" key="1">
    <citation type="submission" date="2021-04" db="EMBL/GenBank/DDBJ databases">
        <title>Complete genome sequence for Sulfitobacter sp. strain JK7-1.</title>
        <authorList>
            <person name="Park S.-J."/>
        </authorList>
    </citation>
    <scope>NUCLEOTIDE SEQUENCE</scope>
    <source>
        <strain evidence="2">JK7-1</strain>
    </source>
</reference>
<dbReference type="EMBL" id="CP073581">
    <property type="protein sequence ID" value="QUJ77771.1"/>
    <property type="molecule type" value="Genomic_DNA"/>
</dbReference>
<sequence>MRAETLAEARVLRAAGDYERAVEILRGLLRARPDDIAIREELGYALLLDGQIRAARYQFTLLDERVDDPALRALYRGVLRRIDAERPTSVSLIFELEPTSNLNNGTDARTVRLNGFGTGDVTPESRRTAGWRARIGLQGFVRRPLGTQGRVTFDWRVQREIFSEVFDPSDEVELGLGYTHTPHWGEWGVRGVALHHDGDLARYQYYGISTGSVLRVGPKQAVDGQLTLARLDFPPGDARGGPRVSVEAGWRFSPDPATSLRFGARVGRVRSERIGLRHTAAEVNAQVSRAFRGGLEIGAALAIGQRIYARDLGFGRRDTIADVSATLVNSRYSVRGVVPKLTCSLGRTRSNVAVFDTTRKGCGISLSRRF</sequence>
<organism evidence="2 3">
    <name type="scientific">Sulfitobacter albidus</name>
    <dbReference type="NCBI Taxonomy" id="2829501"/>
    <lineage>
        <taxon>Bacteria</taxon>
        <taxon>Pseudomonadati</taxon>
        <taxon>Pseudomonadota</taxon>
        <taxon>Alphaproteobacteria</taxon>
        <taxon>Rhodobacterales</taxon>
        <taxon>Roseobacteraceae</taxon>
        <taxon>Sulfitobacter</taxon>
    </lineage>
</organism>
<accession>A0A975JGH7</accession>
<evidence type="ECO:0000259" key="1">
    <source>
        <dbReference type="Pfam" id="PF04575"/>
    </source>
</evidence>
<proteinExistence type="predicted"/>